<keyword evidence="4" id="KW-0460">Magnesium</keyword>
<dbReference type="PANTHER" id="PTHR20889:SF12">
    <property type="entry name" value="LP01149P"/>
    <property type="match status" value="1"/>
</dbReference>
<keyword evidence="6" id="KW-1185">Reference proteome</keyword>
<dbReference type="Proteomes" id="UP000002640">
    <property type="component" value="Unassembled WGS sequence"/>
</dbReference>
<protein>
    <recommendedName>
        <fullName evidence="7">Pyridoxal phosphate phosphatase</fullName>
    </recommendedName>
</protein>
<dbReference type="OMA" id="YHADHLE"/>
<evidence type="ECO:0000256" key="4">
    <source>
        <dbReference type="ARBA" id="ARBA00022842"/>
    </source>
</evidence>
<dbReference type="STRING" id="1094619.G4YWE4"/>
<keyword evidence="2" id="KW-0479">Metal-binding</keyword>
<dbReference type="Gene3D" id="3.90.1470.20">
    <property type="match status" value="1"/>
</dbReference>
<dbReference type="SUPFAM" id="SSF56784">
    <property type="entry name" value="HAD-like"/>
    <property type="match status" value="3"/>
</dbReference>
<gene>
    <name evidence="5" type="ORF">PHYSODRAFT_487342</name>
</gene>
<dbReference type="InterPro" id="IPR006384">
    <property type="entry name" value="HAD_hydro_PyrdxlP_Pase-like"/>
</dbReference>
<dbReference type="GeneID" id="20656142"/>
<accession>G4YWE4</accession>
<dbReference type="KEGG" id="psoj:PHYSODRAFT_487342"/>
<keyword evidence="3" id="KW-0378">Hydrolase</keyword>
<dbReference type="InterPro" id="IPR016965">
    <property type="entry name" value="Pase_PHOSPHO-typ"/>
</dbReference>
<proteinExistence type="predicted"/>
<dbReference type="NCBIfam" id="TIGR01489">
    <property type="entry name" value="DKMTPPase-SF"/>
    <property type="match status" value="3"/>
</dbReference>
<evidence type="ECO:0000256" key="1">
    <source>
        <dbReference type="ARBA" id="ARBA00001946"/>
    </source>
</evidence>
<dbReference type="InParanoid" id="G4YWE4"/>
<dbReference type="PANTHER" id="PTHR20889">
    <property type="entry name" value="PHOSPHATASE, ORPHAN 1, 2"/>
    <property type="match status" value="1"/>
</dbReference>
<evidence type="ECO:0000256" key="3">
    <source>
        <dbReference type="ARBA" id="ARBA00022801"/>
    </source>
</evidence>
<evidence type="ECO:0000256" key="2">
    <source>
        <dbReference type="ARBA" id="ARBA00022723"/>
    </source>
</evidence>
<dbReference type="GO" id="GO:0046872">
    <property type="term" value="F:metal ion binding"/>
    <property type="evidence" value="ECO:0007669"/>
    <property type="project" value="UniProtKB-KW"/>
</dbReference>
<comment type="cofactor">
    <cofactor evidence="1">
        <name>Mg(2+)</name>
        <dbReference type="ChEBI" id="CHEBI:18420"/>
    </cofactor>
</comment>
<dbReference type="RefSeq" id="XP_009520878.1">
    <property type="nucleotide sequence ID" value="XM_009522583.1"/>
</dbReference>
<evidence type="ECO:0000313" key="6">
    <source>
        <dbReference type="Proteomes" id="UP000002640"/>
    </source>
</evidence>
<reference evidence="5 6" key="1">
    <citation type="journal article" date="2006" name="Science">
        <title>Phytophthora genome sequences uncover evolutionary origins and mechanisms of pathogenesis.</title>
        <authorList>
            <person name="Tyler B.M."/>
            <person name="Tripathy S."/>
            <person name="Zhang X."/>
            <person name="Dehal P."/>
            <person name="Jiang R.H."/>
            <person name="Aerts A."/>
            <person name="Arredondo F.D."/>
            <person name="Baxter L."/>
            <person name="Bensasson D."/>
            <person name="Beynon J.L."/>
            <person name="Chapman J."/>
            <person name="Damasceno C.M."/>
            <person name="Dorrance A.E."/>
            <person name="Dou D."/>
            <person name="Dickerman A.W."/>
            <person name="Dubchak I.L."/>
            <person name="Garbelotto M."/>
            <person name="Gijzen M."/>
            <person name="Gordon S.G."/>
            <person name="Govers F."/>
            <person name="Grunwald N.J."/>
            <person name="Huang W."/>
            <person name="Ivors K.L."/>
            <person name="Jones R.W."/>
            <person name="Kamoun S."/>
            <person name="Krampis K."/>
            <person name="Lamour K.H."/>
            <person name="Lee M.K."/>
            <person name="McDonald W.H."/>
            <person name="Medina M."/>
            <person name="Meijer H.J."/>
            <person name="Nordberg E.K."/>
            <person name="Maclean D.J."/>
            <person name="Ospina-Giraldo M.D."/>
            <person name="Morris P.F."/>
            <person name="Phuntumart V."/>
            <person name="Putnam N.H."/>
            <person name="Rash S."/>
            <person name="Rose J.K."/>
            <person name="Sakihama Y."/>
            <person name="Salamov A.A."/>
            <person name="Savidor A."/>
            <person name="Scheuring C.F."/>
            <person name="Smith B.M."/>
            <person name="Sobral B.W."/>
            <person name="Terry A."/>
            <person name="Torto-Alalibo T.A."/>
            <person name="Win J."/>
            <person name="Xu Z."/>
            <person name="Zhang H."/>
            <person name="Grigoriev I.V."/>
            <person name="Rokhsar D.S."/>
            <person name="Boore J.L."/>
        </authorList>
    </citation>
    <scope>NUCLEOTIDE SEQUENCE [LARGE SCALE GENOMIC DNA]</scope>
    <source>
        <strain evidence="5 6">P6497</strain>
    </source>
</reference>
<dbReference type="Gene3D" id="3.40.50.1000">
    <property type="entry name" value="HAD superfamily/HAD-like"/>
    <property type="match status" value="3"/>
</dbReference>
<organism evidence="5 6">
    <name type="scientific">Phytophthora sojae (strain P6497)</name>
    <name type="common">Soybean stem and root rot agent</name>
    <name type="synonym">Phytophthora megasperma f. sp. glycines</name>
    <dbReference type="NCBI Taxonomy" id="1094619"/>
    <lineage>
        <taxon>Eukaryota</taxon>
        <taxon>Sar</taxon>
        <taxon>Stramenopiles</taxon>
        <taxon>Oomycota</taxon>
        <taxon>Peronosporomycetes</taxon>
        <taxon>Peronosporales</taxon>
        <taxon>Peronosporaceae</taxon>
        <taxon>Phytophthora</taxon>
    </lineage>
</organism>
<dbReference type="EMBL" id="JH159152">
    <property type="protein sequence ID" value="EGZ25590.1"/>
    <property type="molecule type" value="Genomic_DNA"/>
</dbReference>
<evidence type="ECO:0000313" key="5">
    <source>
        <dbReference type="EMBL" id="EGZ25590.1"/>
    </source>
</evidence>
<sequence length="714" mass="80539">MDNFFKQLAQKRPQLSYKDIRTAAERLPFSPQMMDAVRLAAVDFGETIKVVSDTPVLFIESFLQSQNLVQQVDEVVANTTHLEDGGKLLRVRPYQEAHVPPHGCSTCPKNLCKGKVLERVLQQHRYSRVLYIGAGANDFCAATKLSTNDVVFARAGEEDKLLPLLTGSPDEIQAHTRQWKTGEDILAYFRDFFYRQYPEYRASMVFDFDDSLVNEDSDVFVFGSFHPELCQTVYQRHAKKPVWPSVFDDMLQVLAEERPDVTPELIRERVARIPVQARMLDAIRMAVELFGAEVKVISDGNTFYIESMLEHRELRQHVKEVFANPVEYDATDDGRTRLRIRPYHADHLEPHGCSWCPTNMCKGSILDSIRSAKAYTRVIYVGDGTGDFCPASRLSKNDVVLARSHLLTGEPYGLQKRINANPGVVQAPVVSWSTGYDIYRRLAQFCQPPYAIPSTVPRVSGSVLVVFDYDWSLINENSDTFIFQKLYPELLETLRERRTKQPSWTKIMDDMLGDLAKDKPEVTADMIRDAVAHVPIQSRMLDAVRLAADQYSADVKIVSDANSVYIESMLEHHGLAQQVSEVITNPAAFKPMDGGRSRLHVGPYHAGDVEPHGCAWCPTNMCKGRIVDSLRRAHPYTSVLYVGDGSGDFCAATRLTKNDIVFARADEADGKSYGLQKRIDANSNMVQASVVPWSSGDDIYRHFAQFFDAPLWSS</sequence>
<dbReference type="AlphaFoldDB" id="G4YWE4"/>
<dbReference type="NCBIfam" id="TIGR01488">
    <property type="entry name" value="HAD-SF-IB"/>
    <property type="match status" value="2"/>
</dbReference>
<name>G4YWE4_PHYSP</name>
<dbReference type="InterPro" id="IPR036412">
    <property type="entry name" value="HAD-like_sf"/>
</dbReference>
<dbReference type="GO" id="GO:0016791">
    <property type="term" value="F:phosphatase activity"/>
    <property type="evidence" value="ECO:0007669"/>
    <property type="project" value="InterPro"/>
</dbReference>
<dbReference type="InterPro" id="IPR023214">
    <property type="entry name" value="HAD_sf"/>
</dbReference>
<evidence type="ECO:0008006" key="7">
    <source>
        <dbReference type="Google" id="ProtNLM"/>
    </source>
</evidence>
<dbReference type="Pfam" id="PF06888">
    <property type="entry name" value="Put_Phosphatase"/>
    <property type="match status" value="3"/>
</dbReference>